<keyword evidence="3" id="KW-1185">Reference proteome</keyword>
<accession>A0ABW3WKC1</accession>
<keyword evidence="1" id="KW-0812">Transmembrane</keyword>
<comment type="caution">
    <text evidence="2">The sequence shown here is derived from an EMBL/GenBank/DDBJ whole genome shotgun (WGS) entry which is preliminary data.</text>
</comment>
<keyword evidence="1" id="KW-0472">Membrane</keyword>
<evidence type="ECO:0000256" key="1">
    <source>
        <dbReference type="SAM" id="Phobius"/>
    </source>
</evidence>
<gene>
    <name evidence="2" type="ORF">ACFQ5N_03405</name>
</gene>
<protein>
    <submittedName>
        <fullName evidence="2">Uncharacterized protein</fullName>
    </submittedName>
</protein>
<name>A0ABW3WKC1_9FLAO</name>
<evidence type="ECO:0000313" key="3">
    <source>
        <dbReference type="Proteomes" id="UP001597241"/>
    </source>
</evidence>
<dbReference type="RefSeq" id="WP_386807759.1">
    <property type="nucleotide sequence ID" value="NZ_JBHTMV010000003.1"/>
</dbReference>
<feature type="transmembrane region" description="Helical" evidence="1">
    <location>
        <begin position="12"/>
        <end position="32"/>
    </location>
</feature>
<dbReference type="Proteomes" id="UP001597241">
    <property type="component" value="Unassembled WGS sequence"/>
</dbReference>
<evidence type="ECO:0000313" key="2">
    <source>
        <dbReference type="EMBL" id="MFD1292874.1"/>
    </source>
</evidence>
<reference evidence="3" key="1">
    <citation type="journal article" date="2019" name="Int. J. Syst. Evol. Microbiol.">
        <title>The Global Catalogue of Microorganisms (GCM) 10K type strain sequencing project: providing services to taxonomists for standard genome sequencing and annotation.</title>
        <authorList>
            <consortium name="The Broad Institute Genomics Platform"/>
            <consortium name="The Broad Institute Genome Sequencing Center for Infectious Disease"/>
            <person name="Wu L."/>
            <person name="Ma J."/>
        </authorList>
    </citation>
    <scope>NUCLEOTIDE SEQUENCE [LARGE SCALE GENOMIC DNA]</scope>
    <source>
        <strain evidence="3">CCUG 62221</strain>
    </source>
</reference>
<proteinExistence type="predicted"/>
<sequence length="57" mass="6599">MEITRNLNAKSLKLLLITLLLGVLVVINLYVINRVFSGSPEQVDQHERVDRNMMVYQ</sequence>
<dbReference type="EMBL" id="JBHTMV010000003">
    <property type="protein sequence ID" value="MFD1292874.1"/>
    <property type="molecule type" value="Genomic_DNA"/>
</dbReference>
<keyword evidence="1" id="KW-1133">Transmembrane helix</keyword>
<organism evidence="2 3">
    <name type="scientific">Lutibacter holmesii</name>
    <dbReference type="NCBI Taxonomy" id="1137985"/>
    <lineage>
        <taxon>Bacteria</taxon>
        <taxon>Pseudomonadati</taxon>
        <taxon>Bacteroidota</taxon>
        <taxon>Flavobacteriia</taxon>
        <taxon>Flavobacteriales</taxon>
        <taxon>Flavobacteriaceae</taxon>
        <taxon>Lutibacter</taxon>
    </lineage>
</organism>